<dbReference type="InterPro" id="IPR025971">
    <property type="entry name" value="LppP/LprE"/>
</dbReference>
<feature type="chain" id="PRO_5006626416" evidence="6">
    <location>
        <begin position="26"/>
        <end position="172"/>
    </location>
</feature>
<proteinExistence type="predicted"/>
<dbReference type="Proteomes" id="UP000198802">
    <property type="component" value="Unassembled WGS sequence"/>
</dbReference>
<dbReference type="Pfam" id="PF14041">
    <property type="entry name" value="Lipoprotein_21"/>
    <property type="match status" value="1"/>
</dbReference>
<evidence type="ECO:0000313" key="8">
    <source>
        <dbReference type="Proteomes" id="UP000198802"/>
    </source>
</evidence>
<evidence type="ECO:0000256" key="5">
    <source>
        <dbReference type="ARBA" id="ARBA00023288"/>
    </source>
</evidence>
<reference evidence="8" key="1">
    <citation type="submission" date="2015-11" db="EMBL/GenBank/DDBJ databases">
        <authorList>
            <person name="Varghese N."/>
        </authorList>
    </citation>
    <scope>NUCLEOTIDE SEQUENCE [LARGE SCALE GENOMIC DNA]</scope>
    <source>
        <strain evidence="8">DSM 45899</strain>
    </source>
</reference>
<name>A0A0S4QR07_9ACTN</name>
<evidence type="ECO:0000256" key="1">
    <source>
        <dbReference type="ARBA" id="ARBA00022475"/>
    </source>
</evidence>
<dbReference type="RefSeq" id="WP_091280390.1">
    <property type="nucleotide sequence ID" value="NZ_FAOZ01000016.1"/>
</dbReference>
<protein>
    <submittedName>
        <fullName evidence="7">LppP/LprE lipoprotein</fullName>
    </submittedName>
</protein>
<gene>
    <name evidence="7" type="ORF">Ga0074812_11633</name>
</gene>
<evidence type="ECO:0000313" key="7">
    <source>
        <dbReference type="EMBL" id="CUU58005.1"/>
    </source>
</evidence>
<evidence type="ECO:0000256" key="6">
    <source>
        <dbReference type="SAM" id="SignalP"/>
    </source>
</evidence>
<keyword evidence="8" id="KW-1185">Reference proteome</keyword>
<keyword evidence="2 6" id="KW-0732">Signal</keyword>
<sequence>MRRIVLIFVLTFTAVLTVTASASFAAPASTPAVTPGTATPAAPAGALTPAQAVQLVRERGYTPMGSSSYEPAWALSAIVGRLTSSVDGHPQQAFFFNHGRFVGTDSVASANVRWVWSTSDTVALQYDLYRPDDPMCCPSAGAATVRFRWNGTAVQALDPIPTNDWSAPTSRR</sequence>
<accession>A0A0S4QR07</accession>
<keyword evidence="5 7" id="KW-0449">Lipoprotein</keyword>
<dbReference type="EMBL" id="FAOZ01000016">
    <property type="protein sequence ID" value="CUU58005.1"/>
    <property type="molecule type" value="Genomic_DNA"/>
</dbReference>
<keyword evidence="1" id="KW-1003">Cell membrane</keyword>
<evidence type="ECO:0000256" key="2">
    <source>
        <dbReference type="ARBA" id="ARBA00022729"/>
    </source>
</evidence>
<keyword evidence="3" id="KW-0472">Membrane</keyword>
<evidence type="ECO:0000256" key="4">
    <source>
        <dbReference type="ARBA" id="ARBA00023139"/>
    </source>
</evidence>
<dbReference type="AlphaFoldDB" id="A0A0S4QR07"/>
<feature type="signal peptide" evidence="6">
    <location>
        <begin position="1"/>
        <end position="25"/>
    </location>
</feature>
<evidence type="ECO:0000256" key="3">
    <source>
        <dbReference type="ARBA" id="ARBA00023136"/>
    </source>
</evidence>
<organism evidence="7 8">
    <name type="scientific">Parafrankia irregularis</name>
    <dbReference type="NCBI Taxonomy" id="795642"/>
    <lineage>
        <taxon>Bacteria</taxon>
        <taxon>Bacillati</taxon>
        <taxon>Actinomycetota</taxon>
        <taxon>Actinomycetes</taxon>
        <taxon>Frankiales</taxon>
        <taxon>Frankiaceae</taxon>
        <taxon>Parafrankia</taxon>
    </lineage>
</organism>
<keyword evidence="4" id="KW-0564">Palmitate</keyword>